<gene>
    <name evidence="2" type="ORF">HMPREF0402_00108</name>
</gene>
<dbReference type="AlphaFoldDB" id="H1PNW5"/>
<sequence>MENYEEQMEKLSKEKLRIAEENLETAKQYRKSVHISLAISSFSLVFAITVLIYKLFFE</sequence>
<protein>
    <submittedName>
        <fullName evidence="2">Uncharacterized protein</fullName>
    </submittedName>
</protein>
<feature type="transmembrane region" description="Helical" evidence="1">
    <location>
        <begin position="35"/>
        <end position="56"/>
    </location>
</feature>
<dbReference type="RefSeq" id="WP_005948095.1">
    <property type="nucleotide sequence ID" value="NZ_KE161007.1"/>
</dbReference>
<keyword evidence="3" id="KW-1185">Reference proteome</keyword>
<proteinExistence type="predicted"/>
<keyword evidence="1" id="KW-0472">Membrane</keyword>
<dbReference type="Proteomes" id="UP000003233">
    <property type="component" value="Unassembled WGS sequence"/>
</dbReference>
<evidence type="ECO:0000313" key="3">
    <source>
        <dbReference type="Proteomes" id="UP000003233"/>
    </source>
</evidence>
<dbReference type="HOGENOM" id="CLU_3061874_0_0_0"/>
<dbReference type="EMBL" id="AGWJ02000006">
    <property type="protein sequence ID" value="EHO85184.1"/>
    <property type="molecule type" value="Genomic_DNA"/>
</dbReference>
<name>H1PNW5_9FUSO</name>
<evidence type="ECO:0000256" key="1">
    <source>
        <dbReference type="SAM" id="Phobius"/>
    </source>
</evidence>
<organism evidence="2 3">
    <name type="scientific">Fusobacterium ulcerans 12-1B</name>
    <dbReference type="NCBI Taxonomy" id="457404"/>
    <lineage>
        <taxon>Bacteria</taxon>
        <taxon>Fusobacteriati</taxon>
        <taxon>Fusobacteriota</taxon>
        <taxon>Fusobacteriia</taxon>
        <taxon>Fusobacteriales</taxon>
        <taxon>Fusobacteriaceae</taxon>
        <taxon>Fusobacterium</taxon>
    </lineage>
</organism>
<dbReference type="PATRIC" id="fig|457404.5.peg.1120"/>
<reference evidence="2 3" key="1">
    <citation type="submission" date="2012-07" db="EMBL/GenBank/DDBJ databases">
        <title>The Genome Sequence of Fusobacterium ulcerans 12_1B.</title>
        <authorList>
            <consortium name="The Broad Institute Genome Sequencing Platform"/>
            <person name="Earl A."/>
            <person name="Ward D."/>
            <person name="Feldgarden M."/>
            <person name="Gevers D."/>
            <person name="Strauss J."/>
            <person name="Ambrose C.E."/>
            <person name="Allen-Vercoe E."/>
            <person name="Walker B."/>
            <person name="Young S.K."/>
            <person name="Zeng Q."/>
            <person name="Gargeya S."/>
            <person name="Fitzgerald M."/>
            <person name="Haas B."/>
            <person name="Abouelleil A."/>
            <person name="Alvarado L."/>
            <person name="Arachchi H.M."/>
            <person name="Berlin A.M."/>
            <person name="Chapman S.B."/>
            <person name="Goldberg J."/>
            <person name="Griggs A."/>
            <person name="Gujja S."/>
            <person name="Hansen M."/>
            <person name="Howarth C."/>
            <person name="Imamovic A."/>
            <person name="Larimer J."/>
            <person name="McCowen C."/>
            <person name="Montmayeur A."/>
            <person name="Murphy C."/>
            <person name="Neiman D."/>
            <person name="Pearson M."/>
            <person name="Priest M."/>
            <person name="Roberts A."/>
            <person name="Saif S."/>
            <person name="Shea T."/>
            <person name="Sisk P."/>
            <person name="Sykes S."/>
            <person name="Wortman J."/>
            <person name="Nusbaum C."/>
            <person name="Birren B."/>
        </authorList>
    </citation>
    <scope>NUCLEOTIDE SEQUENCE [LARGE SCALE GENOMIC DNA]</scope>
    <source>
        <strain evidence="2 3">12_1B</strain>
    </source>
</reference>
<comment type="caution">
    <text evidence="2">The sequence shown here is derived from an EMBL/GenBank/DDBJ whole genome shotgun (WGS) entry which is preliminary data.</text>
</comment>
<keyword evidence="1" id="KW-1133">Transmembrane helix</keyword>
<dbReference type="GeneID" id="77469440"/>
<accession>H1PNW5</accession>
<evidence type="ECO:0000313" key="2">
    <source>
        <dbReference type="EMBL" id="EHO85184.1"/>
    </source>
</evidence>
<dbReference type="BioCyc" id="FSP457404-HMP:GTSQ-109-MONOMER"/>
<keyword evidence="1" id="KW-0812">Transmembrane</keyword>